<reference evidence="1 2" key="1">
    <citation type="journal article" date="2015" name="Nature">
        <title>rRNA introns, odd ribosomes, and small enigmatic genomes across a large radiation of phyla.</title>
        <authorList>
            <person name="Brown C.T."/>
            <person name="Hug L.A."/>
            <person name="Thomas B.C."/>
            <person name="Sharon I."/>
            <person name="Castelle C.J."/>
            <person name="Singh A."/>
            <person name="Wilkins M.J."/>
            <person name="Williams K.H."/>
            <person name="Banfield J.F."/>
        </authorList>
    </citation>
    <scope>NUCLEOTIDE SEQUENCE [LARGE SCALE GENOMIC DNA]</scope>
</reference>
<organism evidence="1 2">
    <name type="scientific">Candidatus Nomurabacteria bacterium GW2011_GWF2_43_24</name>
    <dbReference type="NCBI Taxonomy" id="1618778"/>
    <lineage>
        <taxon>Bacteria</taxon>
        <taxon>Candidatus Nomuraibacteriota</taxon>
    </lineage>
</organism>
<sequence>MKLEIIKEDPLNILSTTRDVMENARHVSINKNKINDDILNKISERFKKGLNGEYELGVNLTGELEDDLQIIFIENSVNFCFWSTQKEPKMEK</sequence>
<dbReference type="AlphaFoldDB" id="A0A0G1EK96"/>
<comment type="caution">
    <text evidence="1">The sequence shown here is derived from an EMBL/GenBank/DDBJ whole genome shotgun (WGS) entry which is preliminary data.</text>
</comment>
<proteinExistence type="predicted"/>
<gene>
    <name evidence="1" type="ORF">UV91_C0016G0004</name>
</gene>
<protein>
    <submittedName>
        <fullName evidence="1">Uncharacterized protein</fullName>
    </submittedName>
</protein>
<evidence type="ECO:0000313" key="2">
    <source>
        <dbReference type="Proteomes" id="UP000033907"/>
    </source>
</evidence>
<dbReference type="Proteomes" id="UP000033907">
    <property type="component" value="Unassembled WGS sequence"/>
</dbReference>
<evidence type="ECO:0000313" key="1">
    <source>
        <dbReference type="EMBL" id="KKT10223.1"/>
    </source>
</evidence>
<accession>A0A0G1EK96</accession>
<dbReference type="EMBL" id="LCGH01000016">
    <property type="protein sequence ID" value="KKT10223.1"/>
    <property type="molecule type" value="Genomic_DNA"/>
</dbReference>
<name>A0A0G1EK96_9BACT</name>